<gene>
    <name evidence="1" type="ORF">RJ640_010246</name>
</gene>
<dbReference type="EMBL" id="JAVXUO010002539">
    <property type="protein sequence ID" value="KAK2972083.1"/>
    <property type="molecule type" value="Genomic_DNA"/>
</dbReference>
<organism evidence="1 2">
    <name type="scientific">Escallonia rubra</name>
    <dbReference type="NCBI Taxonomy" id="112253"/>
    <lineage>
        <taxon>Eukaryota</taxon>
        <taxon>Viridiplantae</taxon>
        <taxon>Streptophyta</taxon>
        <taxon>Embryophyta</taxon>
        <taxon>Tracheophyta</taxon>
        <taxon>Spermatophyta</taxon>
        <taxon>Magnoliopsida</taxon>
        <taxon>eudicotyledons</taxon>
        <taxon>Gunneridae</taxon>
        <taxon>Pentapetalae</taxon>
        <taxon>asterids</taxon>
        <taxon>campanulids</taxon>
        <taxon>Escalloniales</taxon>
        <taxon>Escalloniaceae</taxon>
        <taxon>Escallonia</taxon>
    </lineage>
</organism>
<sequence length="258" mass="29000">MRKVLQEEGHERGMVRGSGFFKVKLGQRVLCITPCSDANLLEVPVEVENPDHHYYHIWPAVSKPSTLNASMQVVESQSKHAQAGRVPQKAWKVSAFPSSHNQFGISPPIWLSERSKWNSLELFLMLGKLCSLQEANFNMCILGKEDKLDLRSLVSMDKVLYERSRLVRFTSLLKDSSGIVSVRLLNDRRRIVSLVSLKKDLGTGPSKLLPLKSSAFNKEKDAFLISASRPLKWLSESSILRNDARANGDDGMLPVKEL</sequence>
<evidence type="ECO:0000313" key="2">
    <source>
        <dbReference type="Proteomes" id="UP001187471"/>
    </source>
</evidence>
<protein>
    <submittedName>
        <fullName evidence="1">Uncharacterized protein</fullName>
    </submittedName>
</protein>
<dbReference type="AlphaFoldDB" id="A0AA88QS49"/>
<keyword evidence="2" id="KW-1185">Reference proteome</keyword>
<accession>A0AA88QS49</accession>
<evidence type="ECO:0000313" key="1">
    <source>
        <dbReference type="EMBL" id="KAK2972083.1"/>
    </source>
</evidence>
<dbReference type="Proteomes" id="UP001187471">
    <property type="component" value="Unassembled WGS sequence"/>
</dbReference>
<name>A0AA88QS49_9ASTE</name>
<comment type="caution">
    <text evidence="1">The sequence shown here is derived from an EMBL/GenBank/DDBJ whole genome shotgun (WGS) entry which is preliminary data.</text>
</comment>
<proteinExistence type="predicted"/>
<reference evidence="1" key="1">
    <citation type="submission" date="2022-12" db="EMBL/GenBank/DDBJ databases">
        <title>Draft genome assemblies for two species of Escallonia (Escalloniales).</title>
        <authorList>
            <person name="Chanderbali A."/>
            <person name="Dervinis C."/>
            <person name="Anghel I."/>
            <person name="Soltis D."/>
            <person name="Soltis P."/>
            <person name="Zapata F."/>
        </authorList>
    </citation>
    <scope>NUCLEOTIDE SEQUENCE</scope>
    <source>
        <strain evidence="1">UCBG92.1500</strain>
        <tissue evidence="1">Leaf</tissue>
    </source>
</reference>